<dbReference type="Gene3D" id="3.30.710.10">
    <property type="entry name" value="Potassium Channel Kv1.1, Chain A"/>
    <property type="match status" value="1"/>
</dbReference>
<reference evidence="3" key="1">
    <citation type="journal article" date="2018" name="DNA Res.">
        <title>Multiple hybrid de novo genome assembly of finger millet, an orphan allotetraploid crop.</title>
        <authorList>
            <person name="Hatakeyama M."/>
            <person name="Aluri S."/>
            <person name="Balachadran M.T."/>
            <person name="Sivarajan S.R."/>
            <person name="Patrignani A."/>
            <person name="Gruter S."/>
            <person name="Poveda L."/>
            <person name="Shimizu-Inatsugi R."/>
            <person name="Baeten J."/>
            <person name="Francoijs K.J."/>
            <person name="Nataraja K.N."/>
            <person name="Reddy Y.A.N."/>
            <person name="Phadnis S."/>
            <person name="Ravikumar R.L."/>
            <person name="Schlapbach R."/>
            <person name="Sreeman S.M."/>
            <person name="Shimizu K.K."/>
        </authorList>
    </citation>
    <scope>NUCLEOTIDE SEQUENCE</scope>
</reference>
<dbReference type="AlphaFoldDB" id="A0AAV5FTM3"/>
<dbReference type="PANTHER" id="PTHR26379">
    <property type="entry name" value="BTB/POZ AND MATH DOMAIN-CONTAINING PROTEIN 1"/>
    <property type="match status" value="1"/>
</dbReference>
<dbReference type="PROSITE" id="PS50097">
    <property type="entry name" value="BTB"/>
    <property type="match status" value="1"/>
</dbReference>
<proteinExistence type="predicted"/>
<gene>
    <name evidence="3" type="primary">gb28167</name>
    <name evidence="3" type="ORF">PR202_gb28167</name>
</gene>
<dbReference type="Proteomes" id="UP001054889">
    <property type="component" value="Unassembled WGS sequence"/>
</dbReference>
<dbReference type="GO" id="GO:0016567">
    <property type="term" value="P:protein ubiquitination"/>
    <property type="evidence" value="ECO:0007669"/>
    <property type="project" value="InterPro"/>
</dbReference>
<name>A0AAV5FTM3_ELECO</name>
<organism evidence="3 4">
    <name type="scientific">Eleusine coracana subsp. coracana</name>
    <dbReference type="NCBI Taxonomy" id="191504"/>
    <lineage>
        <taxon>Eukaryota</taxon>
        <taxon>Viridiplantae</taxon>
        <taxon>Streptophyta</taxon>
        <taxon>Embryophyta</taxon>
        <taxon>Tracheophyta</taxon>
        <taxon>Spermatophyta</taxon>
        <taxon>Magnoliopsida</taxon>
        <taxon>Liliopsida</taxon>
        <taxon>Poales</taxon>
        <taxon>Poaceae</taxon>
        <taxon>PACMAD clade</taxon>
        <taxon>Chloridoideae</taxon>
        <taxon>Cynodonteae</taxon>
        <taxon>Eleusininae</taxon>
        <taxon>Eleusine</taxon>
    </lineage>
</organism>
<evidence type="ECO:0000313" key="3">
    <source>
        <dbReference type="EMBL" id="GJN39073.1"/>
    </source>
</evidence>
<evidence type="ECO:0000256" key="1">
    <source>
        <dbReference type="ARBA" id="ARBA00004906"/>
    </source>
</evidence>
<dbReference type="InterPro" id="IPR045005">
    <property type="entry name" value="BPM1-6"/>
</dbReference>
<protein>
    <recommendedName>
        <fullName evidence="2">BTB domain-containing protein</fullName>
    </recommendedName>
</protein>
<evidence type="ECO:0000313" key="4">
    <source>
        <dbReference type="Proteomes" id="UP001054889"/>
    </source>
</evidence>
<comment type="pathway">
    <text evidence="1">Protein modification; protein ubiquitination.</text>
</comment>
<reference evidence="3" key="2">
    <citation type="submission" date="2021-12" db="EMBL/GenBank/DDBJ databases">
        <title>Resequencing data analysis of finger millet.</title>
        <authorList>
            <person name="Hatakeyama M."/>
            <person name="Aluri S."/>
            <person name="Balachadran M.T."/>
            <person name="Sivarajan S.R."/>
            <person name="Poveda L."/>
            <person name="Shimizu-Inatsugi R."/>
            <person name="Schlapbach R."/>
            <person name="Sreeman S.M."/>
            <person name="Shimizu K.K."/>
        </authorList>
    </citation>
    <scope>NUCLEOTIDE SEQUENCE</scope>
</reference>
<accession>A0AAV5FTM3</accession>
<sequence length="112" mass="12458">MHGPCIELNSAARSVLLLRMNGNSATKEKRPVQGHPGRRSAGAAVVVVRPQQALVGVRRLRRAHRCVLAARSPVFMAELLGDMRETAAREVEVEDVFRALVQFIYTDAFDEY</sequence>
<dbReference type="EMBL" id="BQKI01000097">
    <property type="protein sequence ID" value="GJN39073.1"/>
    <property type="molecule type" value="Genomic_DNA"/>
</dbReference>
<dbReference type="InterPro" id="IPR000210">
    <property type="entry name" value="BTB/POZ_dom"/>
</dbReference>
<feature type="domain" description="BTB" evidence="2">
    <location>
        <begin position="42"/>
        <end position="112"/>
    </location>
</feature>
<comment type="caution">
    <text evidence="3">The sequence shown here is derived from an EMBL/GenBank/DDBJ whole genome shotgun (WGS) entry which is preliminary data.</text>
</comment>
<dbReference type="SUPFAM" id="SSF54695">
    <property type="entry name" value="POZ domain"/>
    <property type="match status" value="1"/>
</dbReference>
<dbReference type="InterPro" id="IPR011333">
    <property type="entry name" value="SKP1/BTB/POZ_sf"/>
</dbReference>
<dbReference type="Pfam" id="PF00651">
    <property type="entry name" value="BTB"/>
    <property type="match status" value="1"/>
</dbReference>
<dbReference type="PANTHER" id="PTHR26379:SF187">
    <property type="entry name" value="OS07G0655300 PROTEIN"/>
    <property type="match status" value="1"/>
</dbReference>
<keyword evidence="4" id="KW-1185">Reference proteome</keyword>
<evidence type="ECO:0000259" key="2">
    <source>
        <dbReference type="PROSITE" id="PS50097"/>
    </source>
</evidence>
<dbReference type="CDD" id="cd18186">
    <property type="entry name" value="BTB_POZ_ZBTB_KLHL-like"/>
    <property type="match status" value="1"/>
</dbReference>